<organism evidence="10 11">
    <name type="scientific">Thermosynechococcus vestitus (strain NIES-2133 / IAM M-273 / BP-1)</name>
    <dbReference type="NCBI Taxonomy" id="197221"/>
    <lineage>
        <taxon>Bacteria</taxon>
        <taxon>Bacillati</taxon>
        <taxon>Cyanobacteriota</taxon>
        <taxon>Cyanophyceae</taxon>
        <taxon>Acaryochloridales</taxon>
        <taxon>Thermosynechococcaceae</taxon>
        <taxon>Thermosynechococcus</taxon>
    </lineage>
</organism>
<dbReference type="EnsemblBacteria" id="BAC09496">
    <property type="protein sequence ID" value="BAC09496"/>
    <property type="gene ID" value="BAC09496"/>
</dbReference>
<evidence type="ECO:0000313" key="10">
    <source>
        <dbReference type="EMBL" id="BAC09496.1"/>
    </source>
</evidence>
<dbReference type="EMBL" id="BA000039">
    <property type="protein sequence ID" value="BAC09496.1"/>
    <property type="molecule type" value="Genomic_DNA"/>
</dbReference>
<keyword evidence="4" id="KW-0808">Transferase</keyword>
<proteinExistence type="inferred from homology"/>
<evidence type="ECO:0000256" key="1">
    <source>
        <dbReference type="ARBA" id="ARBA00010203"/>
    </source>
</evidence>
<keyword evidence="3 10" id="KW-0489">Methyltransferase</keyword>
<feature type="domain" description="DNA methylase N-4/N-6" evidence="9">
    <location>
        <begin position="4"/>
        <end position="53"/>
    </location>
</feature>
<dbReference type="eggNOG" id="COG0863">
    <property type="taxonomic scope" value="Bacteria"/>
</dbReference>
<dbReference type="PROSITE" id="PS00093">
    <property type="entry name" value="N4_MTASE"/>
    <property type="match status" value="1"/>
</dbReference>
<dbReference type="PATRIC" id="fig|197221.4.peg.2033"/>
<dbReference type="Gene3D" id="3.40.50.150">
    <property type="entry name" value="Vaccinia Virus protein VP39"/>
    <property type="match status" value="2"/>
</dbReference>
<dbReference type="KEGG" id="tel:tll1944"/>
<dbReference type="Proteomes" id="UP000000440">
    <property type="component" value="Chromosome"/>
</dbReference>
<dbReference type="GO" id="GO:0009307">
    <property type="term" value="P:DNA restriction-modification system"/>
    <property type="evidence" value="ECO:0007669"/>
    <property type="project" value="UniProtKB-KW"/>
</dbReference>
<evidence type="ECO:0000256" key="3">
    <source>
        <dbReference type="ARBA" id="ARBA00022603"/>
    </source>
</evidence>
<dbReference type="RefSeq" id="WP_011057779.1">
    <property type="nucleotide sequence ID" value="NC_004113.1"/>
</dbReference>
<accession>Q8DHK5</accession>
<evidence type="ECO:0000256" key="8">
    <source>
        <dbReference type="ARBA" id="ARBA00049120"/>
    </source>
</evidence>
<dbReference type="SUPFAM" id="SSF53335">
    <property type="entry name" value="S-adenosyl-L-methionine-dependent methyltransferases"/>
    <property type="match status" value="2"/>
</dbReference>
<dbReference type="InterPro" id="IPR002941">
    <property type="entry name" value="DNA_methylase_N4/N6"/>
</dbReference>
<dbReference type="STRING" id="197221.gene:10748551"/>
<gene>
    <name evidence="10" type="ordered locus">tll1944</name>
</gene>
<keyword evidence="7" id="KW-0238">DNA-binding</keyword>
<dbReference type="GO" id="GO:0008170">
    <property type="term" value="F:N-methyltransferase activity"/>
    <property type="evidence" value="ECO:0007669"/>
    <property type="project" value="InterPro"/>
</dbReference>
<dbReference type="Pfam" id="PF01555">
    <property type="entry name" value="N6_N4_Mtase"/>
    <property type="match status" value="1"/>
</dbReference>
<dbReference type="GO" id="GO:0032259">
    <property type="term" value="P:methylation"/>
    <property type="evidence" value="ECO:0007669"/>
    <property type="project" value="UniProtKB-KW"/>
</dbReference>
<sequence>MLSYPPHLVRGYIEDFGLNEGSVILDPFCGTGTTLVESKRQGIPSLGMEANPFAHFATSVKTDWRVDPDLLYSHSWEVAELALDILRQQGIEDSVPFAADIADLPLRQLSPEQNQLILAGSISPVPLHKVLLLLDCLEKYRIEKVYRHQLLAIAHTLVFAVSNLRFGPEVGVAKAKVDAPVIRAWLAKIGEMVEDLRRVQDQEDTPAQVYLADARGPDRVLPPQSIDAVITSPPYPNEKDYTRTTRLESVILGFIKTKADLQTLKKGLIRSNTRNVYKGDDDDRWIQDHPKIQAIADAIERRRIQLGKTSGFEKLYSRVTKLYFGGMARHLAALRSLLRPNAQLAYVVGDQASYLRVMIPTGQLLADIAQALGYEFVRTDLFRTRFASATKEQLREEVVILRWKGSSSQFRPTEGR</sequence>
<dbReference type="InterPro" id="IPR017985">
    <property type="entry name" value="MeTrfase_CN4_CS"/>
</dbReference>
<dbReference type="AlphaFoldDB" id="Q8DHK5"/>
<evidence type="ECO:0000256" key="6">
    <source>
        <dbReference type="ARBA" id="ARBA00022747"/>
    </source>
</evidence>
<keyword evidence="6" id="KW-0680">Restriction system</keyword>
<dbReference type="GO" id="GO:0003677">
    <property type="term" value="F:DNA binding"/>
    <property type="evidence" value="ECO:0007669"/>
    <property type="project" value="UniProtKB-KW"/>
</dbReference>
<evidence type="ECO:0000259" key="9">
    <source>
        <dbReference type="Pfam" id="PF01555"/>
    </source>
</evidence>
<evidence type="ECO:0000256" key="4">
    <source>
        <dbReference type="ARBA" id="ARBA00022679"/>
    </source>
</evidence>
<keyword evidence="11" id="KW-1185">Reference proteome</keyword>
<protein>
    <recommendedName>
        <fullName evidence="2">site-specific DNA-methyltransferase (cytosine-N(4)-specific)</fullName>
        <ecNumber evidence="2">2.1.1.113</ecNumber>
    </recommendedName>
</protein>
<evidence type="ECO:0000313" key="11">
    <source>
        <dbReference type="Proteomes" id="UP000000440"/>
    </source>
</evidence>
<evidence type="ECO:0000256" key="2">
    <source>
        <dbReference type="ARBA" id="ARBA00012185"/>
    </source>
</evidence>
<comment type="similarity">
    <text evidence="1">Belongs to the N(4)/N(6)-methyltransferase family. N(4) subfamily.</text>
</comment>
<dbReference type="GO" id="GO:0015667">
    <property type="term" value="F:site-specific DNA-methyltransferase (cytosine-N4-specific) activity"/>
    <property type="evidence" value="ECO:0007669"/>
    <property type="project" value="UniProtKB-EC"/>
</dbReference>
<dbReference type="InterPro" id="IPR029063">
    <property type="entry name" value="SAM-dependent_MTases_sf"/>
</dbReference>
<dbReference type="REBASE" id="6922">
    <property type="entry name" value="M.TelBORF1944P"/>
</dbReference>
<name>Q8DHK5_THEVB</name>
<comment type="catalytic activity">
    <reaction evidence="8">
        <text>a 2'-deoxycytidine in DNA + S-adenosyl-L-methionine = an N(4)-methyl-2'-deoxycytidine in DNA + S-adenosyl-L-homocysteine + H(+)</text>
        <dbReference type="Rhea" id="RHEA:16857"/>
        <dbReference type="Rhea" id="RHEA-COMP:11369"/>
        <dbReference type="Rhea" id="RHEA-COMP:13674"/>
        <dbReference type="ChEBI" id="CHEBI:15378"/>
        <dbReference type="ChEBI" id="CHEBI:57856"/>
        <dbReference type="ChEBI" id="CHEBI:59789"/>
        <dbReference type="ChEBI" id="CHEBI:85452"/>
        <dbReference type="ChEBI" id="CHEBI:137933"/>
        <dbReference type="EC" id="2.1.1.113"/>
    </reaction>
</comment>
<evidence type="ECO:0000256" key="7">
    <source>
        <dbReference type="ARBA" id="ARBA00023125"/>
    </source>
</evidence>
<reference evidence="10 11" key="1">
    <citation type="journal article" date="2002" name="DNA Res.">
        <title>Complete genome structure of the thermophilic cyanobacterium Thermosynechococcus elongatus BP-1.</title>
        <authorList>
            <person name="Nakamura Y."/>
            <person name="Kaneko T."/>
            <person name="Sato S."/>
            <person name="Ikeuchi M."/>
            <person name="Katoh H."/>
            <person name="Sasamoto S."/>
            <person name="Watanabe A."/>
            <person name="Iriguchi M."/>
            <person name="Kawashima K."/>
            <person name="Kimura T."/>
            <person name="Kishida Y."/>
            <person name="Kiyokawa C."/>
            <person name="Kohara M."/>
            <person name="Matsumoto M."/>
            <person name="Matsuno A."/>
            <person name="Nakazaki N."/>
            <person name="Shimpo S."/>
            <person name="Sugimoto M."/>
            <person name="Takeuchi C."/>
            <person name="Yamada M."/>
            <person name="Tabata S."/>
        </authorList>
    </citation>
    <scope>NUCLEOTIDE SEQUENCE [LARGE SCALE GENOMIC DNA]</scope>
    <source>
        <strain evidence="11">IAM M-273 / NIES-2133 / BP-1</strain>
    </source>
</reference>
<dbReference type="EC" id="2.1.1.113" evidence="2"/>
<evidence type="ECO:0000256" key="5">
    <source>
        <dbReference type="ARBA" id="ARBA00022691"/>
    </source>
</evidence>
<keyword evidence="5" id="KW-0949">S-adenosyl-L-methionine</keyword>